<dbReference type="PANTHER" id="PTHR48094:SF11">
    <property type="entry name" value="GLUTATHIONE-INDEPENDENT GLYOXALASE HSP31-RELATED"/>
    <property type="match status" value="1"/>
</dbReference>
<dbReference type="GO" id="GO:0019243">
    <property type="term" value="P:methylglyoxal catabolic process to D-lactate via S-lactoyl-glutathione"/>
    <property type="evidence" value="ECO:0007669"/>
    <property type="project" value="TreeGrafter"/>
</dbReference>
<protein>
    <submittedName>
        <fullName evidence="4">Putative intracellular protease/amidase</fullName>
    </submittedName>
</protein>
<gene>
    <name evidence="4" type="ORF">LX87_04692</name>
</gene>
<sequence>MVCRVCCVLRAFHSFLIEIVLLMSKKILAILSEYGYWGIELVAPLTKLEEAGYTVEFITPTGKKAEALPPSYDTTYIDPPLGIAVTTPQAAEMVKAFEASNRLDERINMSEIIPERPYFSVPNFLREFEKYFADVKVAQEKLTEEYAALLVVGGSGPIIDMVNNQRVHDIILAFYKKNMPIGAICYGVAPLVFARDFNERISIIRGKHVTGHCIEYDYHDGTGFLHTDLNMGPPPYCLEYILADAVGPEGQYHGNFGKETSVIVDYPFITARSLQCAFEFGDQFVAVLDQGVKRYGW</sequence>
<comment type="caution">
    <text evidence="4">The sequence shown here is derived from an EMBL/GenBank/DDBJ whole genome shotgun (WGS) entry which is preliminary data.</text>
</comment>
<evidence type="ECO:0000256" key="2">
    <source>
        <dbReference type="ARBA" id="ARBA00023239"/>
    </source>
</evidence>
<keyword evidence="4" id="KW-0378">Hydrolase</keyword>
<dbReference type="InterPro" id="IPR050325">
    <property type="entry name" value="Prot/Nucl_acid_deglycase"/>
</dbReference>
<dbReference type="InterPro" id="IPR029062">
    <property type="entry name" value="Class_I_gatase-like"/>
</dbReference>
<proteinExistence type="inferred from homology"/>
<keyword evidence="1" id="KW-0346">Stress response</keyword>
<dbReference type="PANTHER" id="PTHR48094">
    <property type="entry name" value="PROTEIN/NUCLEIC ACID DEGLYCASE DJ-1-RELATED"/>
    <property type="match status" value="1"/>
</dbReference>
<dbReference type="GO" id="GO:0006508">
    <property type="term" value="P:proteolysis"/>
    <property type="evidence" value="ECO:0007669"/>
    <property type="project" value="UniProtKB-KW"/>
</dbReference>
<accession>A0A327WVR0</accession>
<dbReference type="AlphaFoldDB" id="A0A327WVR0"/>
<reference evidence="4 5" key="1">
    <citation type="submission" date="2018-06" db="EMBL/GenBank/DDBJ databases">
        <title>Genomic Encyclopedia of Archaeal and Bacterial Type Strains, Phase II (KMG-II): from individual species to whole genera.</title>
        <authorList>
            <person name="Goeker M."/>
        </authorList>
    </citation>
    <scope>NUCLEOTIDE SEQUENCE [LARGE SCALE GENOMIC DNA]</scope>
    <source>
        <strain evidence="4 5">DSM 21851</strain>
    </source>
</reference>
<dbReference type="GO" id="GO:0019172">
    <property type="term" value="F:glyoxalase III activity"/>
    <property type="evidence" value="ECO:0007669"/>
    <property type="project" value="TreeGrafter"/>
</dbReference>
<keyword evidence="2" id="KW-0456">Lyase</keyword>
<organism evidence="4 5">
    <name type="scientific">Larkinella arboricola</name>
    <dbReference type="NCBI Taxonomy" id="643671"/>
    <lineage>
        <taxon>Bacteria</taxon>
        <taxon>Pseudomonadati</taxon>
        <taxon>Bacteroidota</taxon>
        <taxon>Cytophagia</taxon>
        <taxon>Cytophagales</taxon>
        <taxon>Spirosomataceae</taxon>
        <taxon>Larkinella</taxon>
    </lineage>
</organism>
<evidence type="ECO:0000313" key="5">
    <source>
        <dbReference type="Proteomes" id="UP000248790"/>
    </source>
</evidence>
<evidence type="ECO:0000313" key="4">
    <source>
        <dbReference type="EMBL" id="RAJ93180.1"/>
    </source>
</evidence>
<name>A0A327WVR0_LARAB</name>
<dbReference type="Gene3D" id="3.40.50.880">
    <property type="match status" value="1"/>
</dbReference>
<evidence type="ECO:0000256" key="1">
    <source>
        <dbReference type="ARBA" id="ARBA00023016"/>
    </source>
</evidence>
<keyword evidence="5" id="KW-1185">Reference proteome</keyword>
<dbReference type="InterPro" id="IPR032633">
    <property type="entry name" value="ThiJ-like"/>
</dbReference>
<dbReference type="GO" id="GO:0008233">
    <property type="term" value="F:peptidase activity"/>
    <property type="evidence" value="ECO:0007669"/>
    <property type="project" value="UniProtKB-KW"/>
</dbReference>
<dbReference type="Pfam" id="PF17124">
    <property type="entry name" value="ThiJ_like"/>
    <property type="match status" value="1"/>
</dbReference>
<evidence type="ECO:0000256" key="3">
    <source>
        <dbReference type="ARBA" id="ARBA00038493"/>
    </source>
</evidence>
<dbReference type="SUPFAM" id="SSF52317">
    <property type="entry name" value="Class I glutamine amidotransferase-like"/>
    <property type="match status" value="1"/>
</dbReference>
<keyword evidence="4" id="KW-0645">Protease</keyword>
<dbReference type="GO" id="GO:0005737">
    <property type="term" value="C:cytoplasm"/>
    <property type="evidence" value="ECO:0007669"/>
    <property type="project" value="TreeGrafter"/>
</dbReference>
<comment type="similarity">
    <text evidence="3">Belongs to the peptidase C56 family. HSP31-like subfamily.</text>
</comment>
<dbReference type="EMBL" id="QLMC01000006">
    <property type="protein sequence ID" value="RAJ93180.1"/>
    <property type="molecule type" value="Genomic_DNA"/>
</dbReference>
<dbReference type="Proteomes" id="UP000248790">
    <property type="component" value="Unassembled WGS sequence"/>
</dbReference>